<feature type="signal peptide" evidence="1">
    <location>
        <begin position="1"/>
        <end position="19"/>
    </location>
</feature>
<name>A0ABX2FV32_9BACT</name>
<sequence length="154" mass="16226">MKRFLFCVATALLAGSTGACTKEGAGPAEVSGTEIYGEWDWVHSVGGIAGLTYTPASTGVATRWVFKTDGTFQEYDTQQGTTRLVQSTTFAIGSAGSIHTGQPAQTLIINRQVPGPTPNTTSVQPVTYVIQGLGAQLVVADNYADGFGSTYQRR</sequence>
<proteinExistence type="predicted"/>
<comment type="caution">
    <text evidence="2">The sequence shown here is derived from an EMBL/GenBank/DDBJ whole genome shotgun (WGS) entry which is preliminary data.</text>
</comment>
<keyword evidence="3" id="KW-1185">Reference proteome</keyword>
<protein>
    <recommendedName>
        <fullName evidence="4">Lipocalin-like domain-containing protein</fullName>
    </recommendedName>
</protein>
<evidence type="ECO:0000313" key="2">
    <source>
        <dbReference type="EMBL" id="NRT20334.1"/>
    </source>
</evidence>
<dbReference type="EMBL" id="JABSNP010000016">
    <property type="protein sequence ID" value="NRT20334.1"/>
    <property type="molecule type" value="Genomic_DNA"/>
</dbReference>
<organism evidence="2 3">
    <name type="scientific">Hymenobacter caeli</name>
    <dbReference type="NCBI Taxonomy" id="2735894"/>
    <lineage>
        <taxon>Bacteria</taxon>
        <taxon>Pseudomonadati</taxon>
        <taxon>Bacteroidota</taxon>
        <taxon>Cytophagia</taxon>
        <taxon>Cytophagales</taxon>
        <taxon>Hymenobacteraceae</taxon>
        <taxon>Hymenobacter</taxon>
    </lineage>
</organism>
<dbReference type="Proteomes" id="UP000779507">
    <property type="component" value="Unassembled WGS sequence"/>
</dbReference>
<evidence type="ECO:0008006" key="4">
    <source>
        <dbReference type="Google" id="ProtNLM"/>
    </source>
</evidence>
<dbReference type="RefSeq" id="WP_173811112.1">
    <property type="nucleotide sequence ID" value="NZ_JABSNP010000016.1"/>
</dbReference>
<gene>
    <name evidence="2" type="ORF">HNP98_003175</name>
</gene>
<evidence type="ECO:0000313" key="3">
    <source>
        <dbReference type="Proteomes" id="UP000779507"/>
    </source>
</evidence>
<accession>A0ABX2FV32</accession>
<keyword evidence="1" id="KW-0732">Signal</keyword>
<feature type="chain" id="PRO_5046285522" description="Lipocalin-like domain-containing protein" evidence="1">
    <location>
        <begin position="20"/>
        <end position="154"/>
    </location>
</feature>
<evidence type="ECO:0000256" key="1">
    <source>
        <dbReference type="SAM" id="SignalP"/>
    </source>
</evidence>
<dbReference type="PROSITE" id="PS51257">
    <property type="entry name" value="PROKAR_LIPOPROTEIN"/>
    <property type="match status" value="1"/>
</dbReference>
<reference evidence="2 3" key="1">
    <citation type="submission" date="2020-05" db="EMBL/GenBank/DDBJ databases">
        <title>Genomic Encyclopedia of Type Strains, Phase IV (KMG-V): Genome sequencing to study the core and pangenomes of soil and plant-associated prokaryotes.</title>
        <authorList>
            <person name="Whitman W."/>
        </authorList>
    </citation>
    <scope>NUCLEOTIDE SEQUENCE [LARGE SCALE GENOMIC DNA]</scope>
    <source>
        <strain evidence="2 3">9A</strain>
    </source>
</reference>